<dbReference type="Gene3D" id="1.10.10.10">
    <property type="entry name" value="Winged helix-like DNA-binding domain superfamily/Winged helix DNA-binding domain"/>
    <property type="match status" value="1"/>
</dbReference>
<organism evidence="5 6">
    <name type="scientific">Sunxiuqinia elliptica</name>
    <dbReference type="NCBI Taxonomy" id="655355"/>
    <lineage>
        <taxon>Bacteria</taxon>
        <taxon>Pseudomonadati</taxon>
        <taxon>Bacteroidota</taxon>
        <taxon>Bacteroidia</taxon>
        <taxon>Marinilabiliales</taxon>
        <taxon>Prolixibacteraceae</taxon>
        <taxon>Sunxiuqinia</taxon>
    </lineage>
</organism>
<keyword evidence="3" id="KW-0804">Transcription</keyword>
<keyword evidence="2 5" id="KW-0238">DNA-binding</keyword>
<accession>A0A4R6H235</accession>
<dbReference type="CDD" id="cd00090">
    <property type="entry name" value="HTH_ARSR"/>
    <property type="match status" value="1"/>
</dbReference>
<dbReference type="EMBL" id="SNWI01000005">
    <property type="protein sequence ID" value="TDO01326.1"/>
    <property type="molecule type" value="Genomic_DNA"/>
</dbReference>
<dbReference type="InterPro" id="IPR000835">
    <property type="entry name" value="HTH_MarR-typ"/>
</dbReference>
<dbReference type="InterPro" id="IPR036390">
    <property type="entry name" value="WH_DNA-bd_sf"/>
</dbReference>
<proteinExistence type="predicted"/>
<dbReference type="SUPFAM" id="SSF46785">
    <property type="entry name" value="Winged helix' DNA-binding domain"/>
    <property type="match status" value="1"/>
</dbReference>
<evidence type="ECO:0000313" key="6">
    <source>
        <dbReference type="Proteomes" id="UP000294848"/>
    </source>
</evidence>
<sequence length="197" mass="22255">MSVFNLNEQNSSLDKKIVAGLERLSQVFKTLLWEKAKALGLSPIQIQLLIFIKHHSQDKSTVSYLAREFNLSKPTISDAVKTLLKKQLIVKQAASDSRSYSIGLTGTGHKLVAQTEDFANPITDLVAQATMQDKQVLWENIAKLIVQLNKLDIISVQRTCFNCKYYGKKEGAHFCKLLDQKLETQDLRLDCAEFEQP</sequence>
<dbReference type="InterPro" id="IPR036388">
    <property type="entry name" value="WH-like_DNA-bd_sf"/>
</dbReference>
<feature type="domain" description="HTH marR-type" evidence="4">
    <location>
        <begin position="34"/>
        <end position="134"/>
    </location>
</feature>
<evidence type="ECO:0000259" key="4">
    <source>
        <dbReference type="SMART" id="SM00347"/>
    </source>
</evidence>
<dbReference type="PANTHER" id="PTHR42756">
    <property type="entry name" value="TRANSCRIPTIONAL REGULATOR, MARR"/>
    <property type="match status" value="1"/>
</dbReference>
<dbReference type="OrthoDB" id="9786071at2"/>
<evidence type="ECO:0000256" key="3">
    <source>
        <dbReference type="ARBA" id="ARBA00023163"/>
    </source>
</evidence>
<dbReference type="GO" id="GO:0003700">
    <property type="term" value="F:DNA-binding transcription factor activity"/>
    <property type="evidence" value="ECO:0007669"/>
    <property type="project" value="InterPro"/>
</dbReference>
<dbReference type="PANTHER" id="PTHR42756:SF1">
    <property type="entry name" value="TRANSCRIPTIONAL REPRESSOR OF EMRAB OPERON"/>
    <property type="match status" value="1"/>
</dbReference>
<keyword evidence="1" id="KW-0805">Transcription regulation</keyword>
<evidence type="ECO:0000256" key="2">
    <source>
        <dbReference type="ARBA" id="ARBA00023125"/>
    </source>
</evidence>
<dbReference type="GO" id="GO:0003677">
    <property type="term" value="F:DNA binding"/>
    <property type="evidence" value="ECO:0007669"/>
    <property type="project" value="UniProtKB-KW"/>
</dbReference>
<dbReference type="InterPro" id="IPR011991">
    <property type="entry name" value="ArsR-like_HTH"/>
</dbReference>
<gene>
    <name evidence="5" type="ORF">DET52_105183</name>
</gene>
<comment type="caution">
    <text evidence="5">The sequence shown here is derived from an EMBL/GenBank/DDBJ whole genome shotgun (WGS) entry which is preliminary data.</text>
</comment>
<dbReference type="SMART" id="SM00347">
    <property type="entry name" value="HTH_MARR"/>
    <property type="match status" value="1"/>
</dbReference>
<reference evidence="5 6" key="1">
    <citation type="submission" date="2019-03" db="EMBL/GenBank/DDBJ databases">
        <title>Freshwater and sediment microbial communities from various areas in North America, analyzing microbe dynamics in response to fracking.</title>
        <authorList>
            <person name="Lamendella R."/>
        </authorList>
    </citation>
    <scope>NUCLEOTIDE SEQUENCE [LARGE SCALE GENOMIC DNA]</scope>
    <source>
        <strain evidence="5 6">114D</strain>
    </source>
</reference>
<dbReference type="Pfam" id="PF12802">
    <property type="entry name" value="MarR_2"/>
    <property type="match status" value="1"/>
</dbReference>
<evidence type="ECO:0000256" key="1">
    <source>
        <dbReference type="ARBA" id="ARBA00023015"/>
    </source>
</evidence>
<protein>
    <submittedName>
        <fullName evidence="5">DNA-binding MarR family transcriptional regulator</fullName>
    </submittedName>
</protein>
<dbReference type="AlphaFoldDB" id="A0A4R6H235"/>
<name>A0A4R6H235_9BACT</name>
<dbReference type="Proteomes" id="UP000294848">
    <property type="component" value="Unassembled WGS sequence"/>
</dbReference>
<dbReference type="RefSeq" id="WP_133465236.1">
    <property type="nucleotide sequence ID" value="NZ_SNWI01000005.1"/>
</dbReference>
<evidence type="ECO:0000313" key="5">
    <source>
        <dbReference type="EMBL" id="TDO01326.1"/>
    </source>
</evidence>